<dbReference type="GO" id="GO:0000105">
    <property type="term" value="P:L-histidine biosynthetic process"/>
    <property type="evidence" value="ECO:0007669"/>
    <property type="project" value="UniProtKB-UniRule"/>
</dbReference>
<dbReference type="PIRSF" id="PIRSF000495">
    <property type="entry name" value="Amidotransf_hisH"/>
    <property type="match status" value="1"/>
</dbReference>
<evidence type="ECO:0000256" key="6">
    <source>
        <dbReference type="ARBA" id="ARBA00023102"/>
    </source>
</evidence>
<name>A0A1V4QGW4_UNCW3</name>
<evidence type="ECO:0000256" key="1">
    <source>
        <dbReference type="ARBA" id="ARBA00005091"/>
    </source>
</evidence>
<evidence type="ECO:0000259" key="12">
    <source>
        <dbReference type="Pfam" id="PF00117"/>
    </source>
</evidence>
<comment type="catalytic activity">
    <reaction evidence="9 10">
        <text>L-glutamine + H2O = L-glutamate + NH4(+)</text>
        <dbReference type="Rhea" id="RHEA:15889"/>
        <dbReference type="ChEBI" id="CHEBI:15377"/>
        <dbReference type="ChEBI" id="CHEBI:28938"/>
        <dbReference type="ChEBI" id="CHEBI:29985"/>
        <dbReference type="ChEBI" id="CHEBI:58359"/>
        <dbReference type="EC" id="3.5.1.2"/>
    </reaction>
</comment>
<evidence type="ECO:0000313" key="13">
    <source>
        <dbReference type="EMBL" id="OPX18588.1"/>
    </source>
</evidence>
<dbReference type="CDD" id="cd01748">
    <property type="entry name" value="GATase1_IGP_Synthase"/>
    <property type="match status" value="1"/>
</dbReference>
<keyword evidence="7 10" id="KW-0456">Lyase</keyword>
<comment type="subunit">
    <text evidence="2 10">Heterodimer of HisH and HisF.</text>
</comment>
<dbReference type="GO" id="GO:0004359">
    <property type="term" value="F:glutaminase activity"/>
    <property type="evidence" value="ECO:0007669"/>
    <property type="project" value="UniProtKB-EC"/>
</dbReference>
<dbReference type="GO" id="GO:0016829">
    <property type="term" value="F:lyase activity"/>
    <property type="evidence" value="ECO:0007669"/>
    <property type="project" value="UniProtKB-KW"/>
</dbReference>
<evidence type="ECO:0000256" key="3">
    <source>
        <dbReference type="ARBA" id="ARBA00022605"/>
    </source>
</evidence>
<keyword evidence="10" id="KW-0963">Cytoplasm</keyword>
<evidence type="ECO:0000256" key="11">
    <source>
        <dbReference type="PIRSR" id="PIRSR000495-1"/>
    </source>
</evidence>
<dbReference type="PANTHER" id="PTHR42701:SF1">
    <property type="entry name" value="IMIDAZOLE GLYCEROL PHOSPHATE SYNTHASE SUBUNIT HISH"/>
    <property type="match status" value="1"/>
</dbReference>
<organism evidence="13 14">
    <name type="scientific">candidate division WOR-3 bacterium 4484_100</name>
    <dbReference type="NCBI Taxonomy" id="1936077"/>
    <lineage>
        <taxon>Bacteria</taxon>
        <taxon>Bacteria division WOR-3</taxon>
    </lineage>
</organism>
<comment type="function">
    <text evidence="10">IGPS catalyzes the conversion of PRFAR and glutamine to IGP, AICAR and glutamate. The HisH subunit catalyzes the hydrolysis of glutamine to glutamate and ammonia as part of the synthesis of IGP and AICAR. The resulting ammonia molecule is channeled to the active site of HisF.</text>
</comment>
<accession>A0A1V4QGW4</accession>
<dbReference type="GO" id="GO:0000107">
    <property type="term" value="F:imidazoleglycerol-phosphate synthase activity"/>
    <property type="evidence" value="ECO:0007669"/>
    <property type="project" value="UniProtKB-UniRule"/>
</dbReference>
<dbReference type="EMBL" id="MUKB01000005">
    <property type="protein sequence ID" value="OPX18588.1"/>
    <property type="molecule type" value="Genomic_DNA"/>
</dbReference>
<comment type="subcellular location">
    <subcellularLocation>
        <location evidence="10">Cytoplasm</location>
    </subcellularLocation>
</comment>
<evidence type="ECO:0000256" key="5">
    <source>
        <dbReference type="ARBA" id="ARBA00022962"/>
    </source>
</evidence>
<feature type="active site" evidence="10 11">
    <location>
        <position position="182"/>
    </location>
</feature>
<keyword evidence="3 10" id="KW-0028">Amino-acid biosynthesis</keyword>
<dbReference type="PROSITE" id="PS51273">
    <property type="entry name" value="GATASE_TYPE_1"/>
    <property type="match status" value="1"/>
</dbReference>
<feature type="domain" description="Glutamine amidotransferase" evidence="12">
    <location>
        <begin position="4"/>
        <end position="194"/>
    </location>
</feature>
<dbReference type="InterPro" id="IPR029062">
    <property type="entry name" value="Class_I_gatase-like"/>
</dbReference>
<keyword evidence="5 10" id="KW-0315">Glutamine amidotransferase</keyword>
<dbReference type="Pfam" id="PF00117">
    <property type="entry name" value="GATase"/>
    <property type="match status" value="1"/>
</dbReference>
<dbReference type="EC" id="4.3.2.10" evidence="10"/>
<dbReference type="SUPFAM" id="SSF52317">
    <property type="entry name" value="Class I glutamine amidotransferase-like"/>
    <property type="match status" value="1"/>
</dbReference>
<dbReference type="GO" id="GO:0005737">
    <property type="term" value="C:cytoplasm"/>
    <property type="evidence" value="ECO:0007669"/>
    <property type="project" value="UniProtKB-SubCell"/>
</dbReference>
<dbReference type="Proteomes" id="UP000191663">
    <property type="component" value="Unassembled WGS sequence"/>
</dbReference>
<comment type="pathway">
    <text evidence="1 10">Amino-acid biosynthesis; L-histidine biosynthesis; L-histidine from 5-phospho-alpha-D-ribose 1-diphosphate: step 5/9.</text>
</comment>
<evidence type="ECO:0000256" key="9">
    <source>
        <dbReference type="ARBA" id="ARBA00049534"/>
    </source>
</evidence>
<dbReference type="PANTHER" id="PTHR42701">
    <property type="entry name" value="IMIDAZOLE GLYCEROL PHOSPHATE SYNTHASE SUBUNIT HISH"/>
    <property type="match status" value="1"/>
</dbReference>
<dbReference type="Gene3D" id="3.40.50.880">
    <property type="match status" value="1"/>
</dbReference>
<evidence type="ECO:0000313" key="14">
    <source>
        <dbReference type="Proteomes" id="UP000191663"/>
    </source>
</evidence>
<sequence length="199" mass="22302">MIGIVDYGAGNLYSIVKAFDHLGFSTRVIKSVDDVLEIERVVMPGVGAFSSAIDGLKSKGLFSWLRNWIETGKPFLGICLGMQVLFETSDEAKNIKGLGIFPGRVRRLNAKKVPHIGWNQVLLNSACGLFKGIPSRPYFYFLHSYYVPYQESDYVQARTVYEVPFVSVLARGNLYAVQFHPEKSGGLGLRMLDNWVRLC</sequence>
<protein>
    <recommendedName>
        <fullName evidence="10">Imidazole glycerol phosphate synthase subunit HisH</fullName>
        <ecNumber evidence="10">4.3.2.10</ecNumber>
    </recommendedName>
    <alternativeName>
        <fullName evidence="10">IGP synthase glutaminase subunit</fullName>
        <ecNumber evidence="10">3.5.1.2</ecNumber>
    </alternativeName>
    <alternativeName>
        <fullName evidence="10">IGP synthase subunit HisH</fullName>
    </alternativeName>
    <alternativeName>
        <fullName evidence="10">ImGP synthase subunit HisH</fullName>
        <shortName evidence="10">IGPS subunit HisH</shortName>
    </alternativeName>
</protein>
<reference evidence="14" key="1">
    <citation type="submission" date="2017-01" db="EMBL/GenBank/DDBJ databases">
        <title>Novel pathways for hydrocarbon cycling and metabolic interdependencies in hydrothermal sediment communities.</title>
        <authorList>
            <person name="Dombrowski N."/>
            <person name="Seitz K."/>
            <person name="Teske A."/>
            <person name="Baker B."/>
        </authorList>
    </citation>
    <scope>NUCLEOTIDE SEQUENCE [LARGE SCALE GENOMIC DNA]</scope>
</reference>
<dbReference type="UniPathway" id="UPA00031">
    <property type="reaction ID" value="UER00010"/>
</dbReference>
<evidence type="ECO:0000256" key="8">
    <source>
        <dbReference type="ARBA" id="ARBA00047838"/>
    </source>
</evidence>
<feature type="active site" description="Nucleophile" evidence="10 11">
    <location>
        <position position="79"/>
    </location>
</feature>
<gene>
    <name evidence="10" type="primary">hisH</name>
    <name evidence="13" type="ORF">BXT86_00375</name>
</gene>
<dbReference type="NCBIfam" id="TIGR01855">
    <property type="entry name" value="IMP_synth_hisH"/>
    <property type="match status" value="1"/>
</dbReference>
<keyword evidence="4 10" id="KW-0378">Hydrolase</keyword>
<evidence type="ECO:0000256" key="7">
    <source>
        <dbReference type="ARBA" id="ARBA00023239"/>
    </source>
</evidence>
<comment type="catalytic activity">
    <reaction evidence="8 10">
        <text>5-[(5-phospho-1-deoxy-D-ribulos-1-ylimino)methylamino]-1-(5-phospho-beta-D-ribosyl)imidazole-4-carboxamide + L-glutamine = D-erythro-1-(imidazol-4-yl)glycerol 3-phosphate + 5-amino-1-(5-phospho-beta-D-ribosyl)imidazole-4-carboxamide + L-glutamate + H(+)</text>
        <dbReference type="Rhea" id="RHEA:24793"/>
        <dbReference type="ChEBI" id="CHEBI:15378"/>
        <dbReference type="ChEBI" id="CHEBI:29985"/>
        <dbReference type="ChEBI" id="CHEBI:58278"/>
        <dbReference type="ChEBI" id="CHEBI:58359"/>
        <dbReference type="ChEBI" id="CHEBI:58475"/>
        <dbReference type="ChEBI" id="CHEBI:58525"/>
        <dbReference type="EC" id="4.3.2.10"/>
    </reaction>
</comment>
<dbReference type="AlphaFoldDB" id="A0A1V4QGW4"/>
<proteinExistence type="inferred from homology"/>
<evidence type="ECO:0000256" key="10">
    <source>
        <dbReference type="HAMAP-Rule" id="MF_00278"/>
    </source>
</evidence>
<keyword evidence="6 10" id="KW-0368">Histidine biosynthesis</keyword>
<evidence type="ECO:0000256" key="2">
    <source>
        <dbReference type="ARBA" id="ARBA00011152"/>
    </source>
</evidence>
<feature type="active site" evidence="10 11">
    <location>
        <position position="180"/>
    </location>
</feature>
<evidence type="ECO:0000256" key="4">
    <source>
        <dbReference type="ARBA" id="ARBA00022801"/>
    </source>
</evidence>
<dbReference type="EC" id="3.5.1.2" evidence="10"/>
<dbReference type="InterPro" id="IPR017926">
    <property type="entry name" value="GATASE"/>
</dbReference>
<dbReference type="HAMAP" id="MF_00278">
    <property type="entry name" value="HisH"/>
    <property type="match status" value="1"/>
</dbReference>
<comment type="caution">
    <text evidence="13">The sequence shown here is derived from an EMBL/GenBank/DDBJ whole genome shotgun (WGS) entry which is preliminary data.</text>
</comment>
<dbReference type="InterPro" id="IPR010139">
    <property type="entry name" value="Imidazole-glycPsynth_HisH"/>
</dbReference>